<evidence type="ECO:0000259" key="3">
    <source>
        <dbReference type="Pfam" id="PF13439"/>
    </source>
</evidence>
<dbReference type="RefSeq" id="WP_290284786.1">
    <property type="nucleotide sequence ID" value="NZ_JAUFQN010000019.1"/>
</dbReference>
<dbReference type="InterPro" id="IPR001296">
    <property type="entry name" value="Glyco_trans_1"/>
</dbReference>
<dbReference type="Gene3D" id="3.40.50.2000">
    <property type="entry name" value="Glycogen Phosphorylase B"/>
    <property type="match status" value="2"/>
</dbReference>
<dbReference type="Pfam" id="PF13439">
    <property type="entry name" value="Glyco_transf_4"/>
    <property type="match status" value="1"/>
</dbReference>
<accession>A0ABV5GAQ7</accession>
<protein>
    <submittedName>
        <fullName evidence="4">Glycosyltransferase family 4 protein</fullName>
        <ecNumber evidence="4">2.4.-.-</ecNumber>
    </submittedName>
</protein>
<dbReference type="InterPro" id="IPR028098">
    <property type="entry name" value="Glyco_trans_4-like_N"/>
</dbReference>
<keyword evidence="4" id="KW-0328">Glycosyltransferase</keyword>
<dbReference type="Pfam" id="PF00534">
    <property type="entry name" value="Glycos_transf_1"/>
    <property type="match status" value="1"/>
</dbReference>
<dbReference type="EC" id="2.4.-.-" evidence="4"/>
<evidence type="ECO:0000313" key="5">
    <source>
        <dbReference type="Proteomes" id="UP001589576"/>
    </source>
</evidence>
<dbReference type="PANTHER" id="PTHR46401:SF2">
    <property type="entry name" value="GLYCOSYLTRANSFERASE WBBK-RELATED"/>
    <property type="match status" value="1"/>
</dbReference>
<organism evidence="4 5">
    <name type="scientific">Flavobacterium paronense</name>
    <dbReference type="NCBI Taxonomy" id="1392775"/>
    <lineage>
        <taxon>Bacteria</taxon>
        <taxon>Pseudomonadati</taxon>
        <taxon>Bacteroidota</taxon>
        <taxon>Flavobacteriia</taxon>
        <taxon>Flavobacteriales</taxon>
        <taxon>Flavobacteriaceae</taxon>
        <taxon>Flavobacterium</taxon>
    </lineage>
</organism>
<keyword evidence="5" id="KW-1185">Reference proteome</keyword>
<name>A0ABV5GAQ7_9FLAO</name>
<dbReference type="GO" id="GO:0016757">
    <property type="term" value="F:glycosyltransferase activity"/>
    <property type="evidence" value="ECO:0007669"/>
    <property type="project" value="UniProtKB-KW"/>
</dbReference>
<evidence type="ECO:0000256" key="1">
    <source>
        <dbReference type="ARBA" id="ARBA00022679"/>
    </source>
</evidence>
<reference evidence="4 5" key="1">
    <citation type="submission" date="2024-09" db="EMBL/GenBank/DDBJ databases">
        <authorList>
            <person name="Sun Q."/>
            <person name="Mori K."/>
        </authorList>
    </citation>
    <scope>NUCLEOTIDE SEQUENCE [LARGE SCALE GENOMIC DNA]</scope>
    <source>
        <strain evidence="4 5">CECT 8460</strain>
    </source>
</reference>
<evidence type="ECO:0000259" key="2">
    <source>
        <dbReference type="Pfam" id="PF00534"/>
    </source>
</evidence>
<comment type="caution">
    <text evidence="4">The sequence shown here is derived from an EMBL/GenBank/DDBJ whole genome shotgun (WGS) entry which is preliminary data.</text>
</comment>
<dbReference type="EMBL" id="JBHMFB010000003">
    <property type="protein sequence ID" value="MFB9088177.1"/>
    <property type="molecule type" value="Genomic_DNA"/>
</dbReference>
<dbReference type="PANTHER" id="PTHR46401">
    <property type="entry name" value="GLYCOSYLTRANSFERASE WBBK-RELATED"/>
    <property type="match status" value="1"/>
</dbReference>
<dbReference type="SUPFAM" id="SSF53756">
    <property type="entry name" value="UDP-Glycosyltransferase/glycogen phosphorylase"/>
    <property type="match status" value="1"/>
</dbReference>
<keyword evidence="1 4" id="KW-0808">Transferase</keyword>
<proteinExistence type="predicted"/>
<dbReference type="Proteomes" id="UP001589576">
    <property type="component" value="Unassembled WGS sequence"/>
</dbReference>
<evidence type="ECO:0000313" key="4">
    <source>
        <dbReference type="EMBL" id="MFB9088177.1"/>
    </source>
</evidence>
<sequence length="390" mass="44399">MTNLFISFIKVSTFSGQTASTELIKKVLSDGDYSFQPIYLYPFKRTQKNVFLSILDWIFKTISVTPSVVKLLFSKKPILYINLGQGYFSFFRVLWWYLPIRLLRWNLPVIFSLHGHSFVKWDIQSPKTILFKRILNSAKIITVLGDSQAACLVKFGVIRDKIKFIPNTIDSEFIPLEQILKKQKLTNTPLQVLFLSLLVESKGYPEYLEALYHIAKTQPQLKINAILCGPITKTAFCTRFAFVEDAKHWIEDMVAKINAVPDSQITVKWINGARGKEKQALYDVAQVFVLPTSYPNEAQPLVLLEAMAAGCALITTGVGEIPSTVSQNEAIILNPINAYTIADAIVSYAIDEQKRIDKVVSGWNLVNDKFSLKLYKKNWSQLFQSCYERD</sequence>
<dbReference type="CDD" id="cd03801">
    <property type="entry name" value="GT4_PimA-like"/>
    <property type="match status" value="1"/>
</dbReference>
<gene>
    <name evidence="4" type="ORF">ACFFUU_01025</name>
</gene>
<feature type="domain" description="Glycosyl transferase family 1" evidence="2">
    <location>
        <begin position="179"/>
        <end position="355"/>
    </location>
</feature>
<feature type="domain" description="Glycosyltransferase subfamily 4-like N-terminal" evidence="3">
    <location>
        <begin position="94"/>
        <end position="172"/>
    </location>
</feature>